<dbReference type="Pfam" id="PF26273">
    <property type="entry name" value="Gly_zipper"/>
    <property type="match status" value="1"/>
</dbReference>
<proteinExistence type="predicted"/>
<name>A0A0A2TBF6_9BACI</name>
<keyword evidence="1" id="KW-0472">Membrane</keyword>
<feature type="transmembrane region" description="Helical" evidence="1">
    <location>
        <begin position="100"/>
        <end position="119"/>
    </location>
</feature>
<keyword evidence="1" id="KW-0812">Transmembrane</keyword>
<dbReference type="eggNOG" id="ENOG50317RV">
    <property type="taxonomic scope" value="Bacteria"/>
</dbReference>
<evidence type="ECO:0000259" key="2">
    <source>
        <dbReference type="Pfam" id="PF26273"/>
    </source>
</evidence>
<sequence>MQLNHAEKLEELLVNIKEKLDEEDTSKLELERCQRIIHRASTYSSNCKACGDYLLELESHLHDLYEKVEHGKEPNVKEHRSFVGNIVSHMQKEHKLVTKGYYMSVFISIGTGLGLVFGSLLFDQLALGLPIGFMLGIAIGAGLDEDAKKKGNVIQIFTSAKD</sequence>
<organism evidence="3 4">
    <name type="scientific">Pontibacillus yanchengensis Y32</name>
    <dbReference type="NCBI Taxonomy" id="1385514"/>
    <lineage>
        <taxon>Bacteria</taxon>
        <taxon>Bacillati</taxon>
        <taxon>Bacillota</taxon>
        <taxon>Bacilli</taxon>
        <taxon>Bacillales</taxon>
        <taxon>Bacillaceae</taxon>
        <taxon>Pontibacillus</taxon>
    </lineage>
</organism>
<keyword evidence="4" id="KW-1185">Reference proteome</keyword>
<reference evidence="3 4" key="1">
    <citation type="journal article" date="2015" name="Stand. Genomic Sci.">
        <title>High quality draft genome sequence of the moderately halophilic bacterium Pontibacillus yanchengensis Y32(T) and comparison among Pontibacillus genomes.</title>
        <authorList>
            <person name="Huang J."/>
            <person name="Qiao Z.X."/>
            <person name="Tang J.W."/>
            <person name="Wang G."/>
        </authorList>
    </citation>
    <scope>NUCLEOTIDE SEQUENCE [LARGE SCALE GENOMIC DNA]</scope>
    <source>
        <strain evidence="3 4">Y32</strain>
    </source>
</reference>
<feature type="domain" description="Glycine zipper-like" evidence="2">
    <location>
        <begin position="93"/>
        <end position="143"/>
    </location>
</feature>
<gene>
    <name evidence="3" type="ORF">N782_10230</name>
</gene>
<keyword evidence="1" id="KW-1133">Transmembrane helix</keyword>
<dbReference type="STRING" id="1385514.N782_10230"/>
<dbReference type="Proteomes" id="UP000030147">
    <property type="component" value="Unassembled WGS sequence"/>
</dbReference>
<dbReference type="InterPro" id="IPR058598">
    <property type="entry name" value="Gly_zipper-like_dom"/>
</dbReference>
<dbReference type="RefSeq" id="WP_052111273.1">
    <property type="nucleotide sequence ID" value="NZ_AVBF01000022.1"/>
</dbReference>
<evidence type="ECO:0000256" key="1">
    <source>
        <dbReference type="SAM" id="Phobius"/>
    </source>
</evidence>
<dbReference type="EMBL" id="AVBF01000022">
    <property type="protein sequence ID" value="KGP72839.1"/>
    <property type="molecule type" value="Genomic_DNA"/>
</dbReference>
<comment type="caution">
    <text evidence="3">The sequence shown here is derived from an EMBL/GenBank/DDBJ whole genome shotgun (WGS) entry which is preliminary data.</text>
</comment>
<accession>A0A0A2TBF6</accession>
<dbReference type="AlphaFoldDB" id="A0A0A2TBF6"/>
<protein>
    <recommendedName>
        <fullName evidence="2">Glycine zipper-like domain-containing protein</fullName>
    </recommendedName>
</protein>
<evidence type="ECO:0000313" key="3">
    <source>
        <dbReference type="EMBL" id="KGP72839.1"/>
    </source>
</evidence>
<feature type="transmembrane region" description="Helical" evidence="1">
    <location>
        <begin position="125"/>
        <end position="143"/>
    </location>
</feature>
<evidence type="ECO:0000313" key="4">
    <source>
        <dbReference type="Proteomes" id="UP000030147"/>
    </source>
</evidence>